<name>A0A2I0UBL6_LIMLA</name>
<organism evidence="1 2">
    <name type="scientific">Limosa lapponica baueri</name>
    <dbReference type="NCBI Taxonomy" id="1758121"/>
    <lineage>
        <taxon>Eukaryota</taxon>
        <taxon>Metazoa</taxon>
        <taxon>Chordata</taxon>
        <taxon>Craniata</taxon>
        <taxon>Vertebrata</taxon>
        <taxon>Euteleostomi</taxon>
        <taxon>Archelosauria</taxon>
        <taxon>Archosauria</taxon>
        <taxon>Dinosauria</taxon>
        <taxon>Saurischia</taxon>
        <taxon>Theropoda</taxon>
        <taxon>Coelurosauria</taxon>
        <taxon>Aves</taxon>
        <taxon>Neognathae</taxon>
        <taxon>Neoaves</taxon>
        <taxon>Charadriiformes</taxon>
        <taxon>Scolopacidae</taxon>
        <taxon>Limosa</taxon>
    </lineage>
</organism>
<gene>
    <name evidence="1" type="ORF">llap_6235</name>
</gene>
<evidence type="ECO:0000313" key="2">
    <source>
        <dbReference type="Proteomes" id="UP000233556"/>
    </source>
</evidence>
<dbReference type="EMBL" id="KZ505901">
    <property type="protein sequence ID" value="PKU43459.1"/>
    <property type="molecule type" value="Genomic_DNA"/>
</dbReference>
<keyword evidence="2" id="KW-1185">Reference proteome</keyword>
<reference evidence="2" key="2">
    <citation type="submission" date="2017-12" db="EMBL/GenBank/DDBJ databases">
        <title>Genome sequence of the Bar-tailed Godwit (Limosa lapponica baueri).</title>
        <authorList>
            <person name="Lima N.C.B."/>
            <person name="Parody-Merino A.M."/>
            <person name="Battley P.F."/>
            <person name="Fidler A.E."/>
            <person name="Prosdocimi F."/>
        </authorList>
    </citation>
    <scope>NUCLEOTIDE SEQUENCE [LARGE SCALE GENOMIC DNA]</scope>
</reference>
<accession>A0A2I0UBL6</accession>
<dbReference type="Proteomes" id="UP000233556">
    <property type="component" value="Unassembled WGS sequence"/>
</dbReference>
<reference evidence="2" key="1">
    <citation type="submission" date="2017-11" db="EMBL/GenBank/DDBJ databases">
        <authorList>
            <person name="Lima N.C."/>
            <person name="Parody-Merino A.M."/>
            <person name="Battley P.F."/>
            <person name="Fidler A.E."/>
            <person name="Prosdocimi F."/>
        </authorList>
    </citation>
    <scope>NUCLEOTIDE SEQUENCE [LARGE SCALE GENOMIC DNA]</scope>
</reference>
<protein>
    <submittedName>
        <fullName evidence="1">Uncharacterized protein</fullName>
    </submittedName>
</protein>
<dbReference type="AlphaFoldDB" id="A0A2I0UBL6"/>
<evidence type="ECO:0000313" key="1">
    <source>
        <dbReference type="EMBL" id="PKU43459.1"/>
    </source>
</evidence>
<proteinExistence type="predicted"/>
<sequence length="155" mass="17022">MLGSDQLESSSAEKDFRILVDNKLTMSQKCTLTAKKVSSILGCVSWSVARRSREVVLPLCSALCGLQVLWGGGSEHPPDEAQTKELGVVMKSPQPVPCGPQEVSSMGSLPEDWLDGMEDVFLAELFVLVFGWALETFQFDTLNKTKVNVLKQLLF</sequence>